<reference evidence="2 3" key="1">
    <citation type="submission" date="2019-07" db="EMBL/GenBank/DDBJ databases">
        <authorList>
            <person name="Huq M.A."/>
        </authorList>
    </citation>
    <scope>NUCLEOTIDE SEQUENCE [LARGE SCALE GENOMIC DNA]</scope>
    <source>
        <strain evidence="2 3">MAH-3</strain>
    </source>
</reference>
<dbReference type="SUPFAM" id="SSF54637">
    <property type="entry name" value="Thioesterase/thiol ester dehydrase-isomerase"/>
    <property type="match status" value="1"/>
</dbReference>
<accession>A0A556N348</accession>
<dbReference type="GO" id="GO:0016829">
    <property type="term" value="F:lyase activity"/>
    <property type="evidence" value="ECO:0007669"/>
    <property type="project" value="UniProtKB-KW"/>
</dbReference>
<sequence length="121" mass="13427">MILKDTFYTINALTFKDNILEATFTIDAKHPIYKGHFPGNPVTPGVVQLELVKEILGTQFNRVIQLKTLATSKFLAVLNPVNTPEATFKMTVTEQEGQNLKVSGQLSTSEGVCLKFSGIYY</sequence>
<proteinExistence type="predicted"/>
<organism evidence="2 3">
    <name type="scientific">Fluviicola chungangensis</name>
    <dbReference type="NCBI Taxonomy" id="2597671"/>
    <lineage>
        <taxon>Bacteria</taxon>
        <taxon>Pseudomonadati</taxon>
        <taxon>Bacteroidota</taxon>
        <taxon>Flavobacteriia</taxon>
        <taxon>Flavobacteriales</taxon>
        <taxon>Crocinitomicaceae</taxon>
        <taxon>Fluviicola</taxon>
    </lineage>
</organism>
<dbReference type="AlphaFoldDB" id="A0A556N348"/>
<dbReference type="Proteomes" id="UP000316008">
    <property type="component" value="Unassembled WGS sequence"/>
</dbReference>
<dbReference type="EMBL" id="VLPL01000002">
    <property type="protein sequence ID" value="TSJ46458.1"/>
    <property type="molecule type" value="Genomic_DNA"/>
</dbReference>
<comment type="caution">
    <text evidence="2">The sequence shown here is derived from an EMBL/GenBank/DDBJ whole genome shotgun (WGS) entry which is preliminary data.</text>
</comment>
<evidence type="ECO:0000313" key="2">
    <source>
        <dbReference type="EMBL" id="TSJ46458.1"/>
    </source>
</evidence>
<dbReference type="Pfam" id="PF22818">
    <property type="entry name" value="ApeI-like"/>
    <property type="match status" value="1"/>
</dbReference>
<keyword evidence="3" id="KW-1185">Reference proteome</keyword>
<gene>
    <name evidence="2" type="ORF">FO442_04680</name>
</gene>
<evidence type="ECO:0000259" key="1">
    <source>
        <dbReference type="Pfam" id="PF22818"/>
    </source>
</evidence>
<feature type="domain" description="ApeI dehydratase-like" evidence="1">
    <location>
        <begin position="17"/>
        <end position="94"/>
    </location>
</feature>
<protein>
    <submittedName>
        <fullName evidence="2">3-hydroxyacyl-ACP dehydratase</fullName>
    </submittedName>
</protein>
<dbReference type="InterPro" id="IPR054545">
    <property type="entry name" value="ApeI-like"/>
</dbReference>
<evidence type="ECO:0000313" key="3">
    <source>
        <dbReference type="Proteomes" id="UP000316008"/>
    </source>
</evidence>
<name>A0A556N348_9FLAO</name>
<dbReference type="RefSeq" id="WP_144331995.1">
    <property type="nucleotide sequence ID" value="NZ_VLPL01000002.1"/>
</dbReference>
<dbReference type="Gene3D" id="3.10.129.10">
    <property type="entry name" value="Hotdog Thioesterase"/>
    <property type="match status" value="1"/>
</dbReference>
<dbReference type="OrthoDB" id="9772788at2"/>
<dbReference type="InterPro" id="IPR029069">
    <property type="entry name" value="HotDog_dom_sf"/>
</dbReference>